<evidence type="ECO:0000313" key="2">
    <source>
        <dbReference type="Proteomes" id="UP001549921"/>
    </source>
</evidence>
<accession>A0ABD0SLF6</accession>
<proteinExistence type="predicted"/>
<sequence length="378" mass="43367">MSLHLRPANIVKCLSQKSDIVVPSKERVLDYVNKQLKHRILSAKKTVNEKPEISLLELGKWLAEHSKVPENEHKPYVISYSLNWGSSPNFSFAITTKHLLKFIVQAKNIVADTTKKLTWQSCSVLVIGTTARSNIFYPICLGVSSTESKRDFEMIFKNLKDNVLSLHSHCIKPSVLVCDGTSNIQDAFRAVFGPEPVTRVCWNVVKDNVETKVEELVERTCQKQLLDDFYLLQWPQKEGDFETLLQAFLTRYANHKDFLAYFKQEWLEKNSNWHFRAAKPEHAKDNNEALSIFIQNIKDNIKLQNLPLSVFLEVASSLVNKWSKSNTLESYSAVPIEFDDWKEAIEIVDTVGKPYTNPFCPFSFCCCCCLSRNMTLCE</sequence>
<gene>
    <name evidence="1" type="ORF">ABMA28_006501</name>
</gene>
<dbReference type="Proteomes" id="UP001549921">
    <property type="component" value="Unassembled WGS sequence"/>
</dbReference>
<evidence type="ECO:0008006" key="3">
    <source>
        <dbReference type="Google" id="ProtNLM"/>
    </source>
</evidence>
<dbReference type="AlphaFoldDB" id="A0ABD0SLF6"/>
<reference evidence="1 2" key="1">
    <citation type="submission" date="2024-06" db="EMBL/GenBank/DDBJ databases">
        <title>A chromosome-level genome assembly of beet webworm, Loxostege sticticalis.</title>
        <authorList>
            <person name="Zhang Y."/>
        </authorList>
    </citation>
    <scope>NUCLEOTIDE SEQUENCE [LARGE SCALE GENOMIC DNA]</scope>
    <source>
        <strain evidence="1">AQ028</strain>
        <tissue evidence="1">Male pupae</tissue>
    </source>
</reference>
<name>A0ABD0SLF6_LOXSC</name>
<evidence type="ECO:0000313" key="1">
    <source>
        <dbReference type="EMBL" id="KAL0820669.1"/>
    </source>
</evidence>
<protein>
    <recommendedName>
        <fullName evidence="3">MULE transposase domain-containing protein</fullName>
    </recommendedName>
</protein>
<comment type="caution">
    <text evidence="1">The sequence shown here is derived from an EMBL/GenBank/DDBJ whole genome shotgun (WGS) entry which is preliminary data.</text>
</comment>
<dbReference type="EMBL" id="JBEDNZ010000019">
    <property type="protein sequence ID" value="KAL0820669.1"/>
    <property type="molecule type" value="Genomic_DNA"/>
</dbReference>
<organism evidence="1 2">
    <name type="scientific">Loxostege sticticalis</name>
    <name type="common">Beet webworm moth</name>
    <dbReference type="NCBI Taxonomy" id="481309"/>
    <lineage>
        <taxon>Eukaryota</taxon>
        <taxon>Metazoa</taxon>
        <taxon>Ecdysozoa</taxon>
        <taxon>Arthropoda</taxon>
        <taxon>Hexapoda</taxon>
        <taxon>Insecta</taxon>
        <taxon>Pterygota</taxon>
        <taxon>Neoptera</taxon>
        <taxon>Endopterygota</taxon>
        <taxon>Lepidoptera</taxon>
        <taxon>Glossata</taxon>
        <taxon>Ditrysia</taxon>
        <taxon>Pyraloidea</taxon>
        <taxon>Crambidae</taxon>
        <taxon>Pyraustinae</taxon>
        <taxon>Loxostege</taxon>
    </lineage>
</organism>